<gene>
    <name evidence="11" type="ORF">ACFPZN_47175</name>
</gene>
<dbReference type="SUPFAM" id="SSF50022">
    <property type="entry name" value="ISP domain"/>
    <property type="match status" value="1"/>
</dbReference>
<dbReference type="PANTHER" id="PTHR43756:SF1">
    <property type="entry name" value="3-PHENYLPROPIONATE_CINNAMIC ACID DIOXYGENASE SUBUNIT ALPHA"/>
    <property type="match status" value="1"/>
</dbReference>
<evidence type="ECO:0000256" key="9">
    <source>
        <dbReference type="SAM" id="MobiDB-lite"/>
    </source>
</evidence>
<evidence type="ECO:0000256" key="8">
    <source>
        <dbReference type="ARBA" id="ARBA00023027"/>
    </source>
</evidence>
<keyword evidence="2" id="KW-0001">2Fe-2S</keyword>
<feature type="region of interest" description="Disordered" evidence="9">
    <location>
        <begin position="423"/>
        <end position="447"/>
    </location>
</feature>
<dbReference type="Pfam" id="PF00355">
    <property type="entry name" value="Rieske"/>
    <property type="match status" value="1"/>
</dbReference>
<reference evidence="12" key="1">
    <citation type="journal article" date="2019" name="Int. J. Syst. Evol. Microbiol.">
        <title>The Global Catalogue of Microorganisms (GCM) 10K type strain sequencing project: providing services to taxonomists for standard genome sequencing and annotation.</title>
        <authorList>
            <consortium name="The Broad Institute Genomics Platform"/>
            <consortium name="The Broad Institute Genome Sequencing Center for Infectious Disease"/>
            <person name="Wu L."/>
            <person name="Ma J."/>
        </authorList>
    </citation>
    <scope>NUCLEOTIDE SEQUENCE [LARGE SCALE GENOMIC DNA]</scope>
    <source>
        <strain evidence="12">KCTC 42087</strain>
    </source>
</reference>
<dbReference type="Gene3D" id="2.102.10.10">
    <property type="entry name" value="Rieske [2Fe-2S] iron-sulphur domain"/>
    <property type="match status" value="1"/>
</dbReference>
<name>A0ABW1AFC8_9ACTN</name>
<feature type="compositionally biased region" description="Low complexity" evidence="9">
    <location>
        <begin position="429"/>
        <end position="447"/>
    </location>
</feature>
<keyword evidence="4 11" id="KW-0223">Dioxygenase</keyword>
<comment type="similarity">
    <text evidence="1">Belongs to the bacterial ring-hydroxylating dioxygenase alpha subunit family.</text>
</comment>
<dbReference type="GO" id="GO:0051213">
    <property type="term" value="F:dioxygenase activity"/>
    <property type="evidence" value="ECO:0007669"/>
    <property type="project" value="UniProtKB-KW"/>
</dbReference>
<dbReference type="Proteomes" id="UP001596074">
    <property type="component" value="Unassembled WGS sequence"/>
</dbReference>
<evidence type="ECO:0000256" key="3">
    <source>
        <dbReference type="ARBA" id="ARBA00022723"/>
    </source>
</evidence>
<accession>A0ABW1AFC8</accession>
<dbReference type="InterPro" id="IPR036922">
    <property type="entry name" value="Rieske_2Fe-2S_sf"/>
</dbReference>
<organism evidence="11 12">
    <name type="scientific">Actinomadura rugatobispora</name>
    <dbReference type="NCBI Taxonomy" id="1994"/>
    <lineage>
        <taxon>Bacteria</taxon>
        <taxon>Bacillati</taxon>
        <taxon>Actinomycetota</taxon>
        <taxon>Actinomycetes</taxon>
        <taxon>Streptosporangiales</taxon>
        <taxon>Thermomonosporaceae</taxon>
        <taxon>Actinomadura</taxon>
    </lineage>
</organism>
<dbReference type="InterPro" id="IPR015879">
    <property type="entry name" value="Ring_hydroxy_dOase_asu_C_dom"/>
</dbReference>
<dbReference type="InterPro" id="IPR017941">
    <property type="entry name" value="Rieske_2Fe-2S"/>
</dbReference>
<dbReference type="CDD" id="cd08879">
    <property type="entry name" value="RHO_alpha_C_AntDO-like"/>
    <property type="match status" value="1"/>
</dbReference>
<evidence type="ECO:0000256" key="7">
    <source>
        <dbReference type="ARBA" id="ARBA00023014"/>
    </source>
</evidence>
<dbReference type="SUPFAM" id="SSF55961">
    <property type="entry name" value="Bet v1-like"/>
    <property type="match status" value="1"/>
</dbReference>
<keyword evidence="5 11" id="KW-0560">Oxidoreductase</keyword>
<dbReference type="Gene3D" id="3.90.380.10">
    <property type="entry name" value="Naphthalene 1,2-dioxygenase Alpha Subunit, Chain A, domain 1"/>
    <property type="match status" value="1"/>
</dbReference>
<proteinExistence type="inferred from homology"/>
<evidence type="ECO:0000313" key="11">
    <source>
        <dbReference type="EMBL" id="MFC5753247.1"/>
    </source>
</evidence>
<comment type="caution">
    <text evidence="11">The sequence shown here is derived from an EMBL/GenBank/DDBJ whole genome shotgun (WGS) entry which is preliminary data.</text>
</comment>
<dbReference type="CDD" id="cd03469">
    <property type="entry name" value="Rieske_RO_Alpha_N"/>
    <property type="match status" value="1"/>
</dbReference>
<keyword evidence="12" id="KW-1185">Reference proteome</keyword>
<evidence type="ECO:0000256" key="1">
    <source>
        <dbReference type="ARBA" id="ARBA00008751"/>
    </source>
</evidence>
<dbReference type="InterPro" id="IPR001663">
    <property type="entry name" value="Rng_hydr_dOase-A"/>
</dbReference>
<dbReference type="InterPro" id="IPR015881">
    <property type="entry name" value="ARHD_Rieske_2Fe_2S"/>
</dbReference>
<dbReference type="PROSITE" id="PS00570">
    <property type="entry name" value="RING_HYDROXYL_ALPHA"/>
    <property type="match status" value="1"/>
</dbReference>
<dbReference type="EMBL" id="JBHSON010000106">
    <property type="protein sequence ID" value="MFC5753247.1"/>
    <property type="molecule type" value="Genomic_DNA"/>
</dbReference>
<evidence type="ECO:0000313" key="12">
    <source>
        <dbReference type="Proteomes" id="UP001596074"/>
    </source>
</evidence>
<evidence type="ECO:0000256" key="2">
    <source>
        <dbReference type="ARBA" id="ARBA00022714"/>
    </source>
</evidence>
<dbReference type="PANTHER" id="PTHR43756">
    <property type="entry name" value="CHOLINE MONOOXYGENASE, CHLOROPLASTIC"/>
    <property type="match status" value="1"/>
</dbReference>
<dbReference type="EC" id="1.14.13.-" evidence="11"/>
<keyword evidence="8" id="KW-0520">NAD</keyword>
<evidence type="ECO:0000256" key="4">
    <source>
        <dbReference type="ARBA" id="ARBA00022964"/>
    </source>
</evidence>
<dbReference type="PROSITE" id="PS51296">
    <property type="entry name" value="RIESKE"/>
    <property type="match status" value="1"/>
</dbReference>
<protein>
    <submittedName>
        <fullName evidence="11">Aromatic ring-hydroxylating dioxygenase subunit alpha</fullName>
        <ecNumber evidence="11">1.14.13.-</ecNumber>
    </submittedName>
</protein>
<keyword evidence="3" id="KW-0479">Metal-binding</keyword>
<sequence length="447" mass="49534">MGYRDDLVVDDRRNGIFRVHRSLMTSPEVYDRERRALFDRCWLYVGHESEIPRPGDFVRRGVGGRPLIFLRDSGGTVRMHFNTCTHRGATLCREDAGNTRVFQCFYHAWSFDTTGRLVVTPGADGYGPGFRKEAHNLVAPARFDNYRGLWFVNYDAEAVDLRAYLAGAIEYLDLVLDQAAEGMRIVKGAHRYSVKANWKLMLENSIDGYHAPTVHATYVDFVKDTGGGQRKDALGAGNGVDLGNGHAVVESPAAWGRPIAYWEPFFGEEARDEIAATLARLVDRHGAERGRRMADTFRNLMIFPNLIINDVAAITVRRIEPTAPDRHALEAWALAPAEEAEGSAALQRRLDSFLTFLGPGGFASPDDVEALESCQQGFAAVREARWSDISRGMTRESNSQDELQIRTFWRSYAALMDGSGFPERVTGVESPGEASGSPAPAGSAVIR</sequence>
<evidence type="ECO:0000256" key="5">
    <source>
        <dbReference type="ARBA" id="ARBA00023002"/>
    </source>
</evidence>
<dbReference type="PRINTS" id="PR00090">
    <property type="entry name" value="RNGDIOXGNASE"/>
</dbReference>
<keyword evidence="6" id="KW-0408">Iron</keyword>
<dbReference type="RefSeq" id="WP_378290082.1">
    <property type="nucleotide sequence ID" value="NZ_JBHSON010000106.1"/>
</dbReference>
<dbReference type="Pfam" id="PF00848">
    <property type="entry name" value="Ring_hydroxyl_A"/>
    <property type="match status" value="1"/>
</dbReference>
<feature type="domain" description="Rieske" evidence="10">
    <location>
        <begin position="43"/>
        <end position="140"/>
    </location>
</feature>
<evidence type="ECO:0000256" key="6">
    <source>
        <dbReference type="ARBA" id="ARBA00023004"/>
    </source>
</evidence>
<evidence type="ECO:0000259" key="10">
    <source>
        <dbReference type="PROSITE" id="PS51296"/>
    </source>
</evidence>
<keyword evidence="7" id="KW-0411">Iron-sulfur</keyword>